<evidence type="ECO:0000256" key="4">
    <source>
        <dbReference type="ARBA" id="ARBA00022813"/>
    </source>
</evidence>
<comment type="similarity">
    <text evidence="1 6">Belongs to the ArgJ family.</text>
</comment>
<feature type="binding site" evidence="6">
    <location>
        <position position="150"/>
    </location>
    <ligand>
        <name>substrate</name>
    </ligand>
</feature>
<feature type="chain" id="PRO_5041497254" description="Arginine biosynthesis bifunctional protein ArgJ alpha chain" evidence="6">
    <location>
        <begin position="1"/>
        <end position="186"/>
    </location>
</feature>
<dbReference type="InterPro" id="IPR002813">
    <property type="entry name" value="Arg_biosynth_ArgJ"/>
</dbReference>
<keyword evidence="8" id="KW-1185">Reference proteome</keyword>
<keyword evidence="5 6" id="KW-0012">Acyltransferase</keyword>
<name>A0AA43UC06_9LACT</name>
<comment type="subcellular location">
    <subcellularLocation>
        <location evidence="6">Cytoplasm</location>
    </subcellularLocation>
</comment>
<evidence type="ECO:0000256" key="2">
    <source>
        <dbReference type="ARBA" id="ARBA00011475"/>
    </source>
</evidence>
<feature type="active site" description="Nucleophile" evidence="6">
    <location>
        <position position="187"/>
    </location>
</feature>
<keyword evidence="6" id="KW-0028">Amino-acid biosynthesis</keyword>
<comment type="pathway">
    <text evidence="6">Amino-acid biosynthesis; L-arginine biosynthesis; L-ornithine and N-acetyl-L-glutamate from L-glutamate and N(2)-acetyl-L-ornithine (cyclic): step 1/1.</text>
</comment>
<dbReference type="Gene3D" id="3.10.20.340">
    <property type="entry name" value="ArgJ beta chain, C-terminal domain"/>
    <property type="match status" value="1"/>
</dbReference>
<comment type="subunit">
    <text evidence="2 6">Heterotetramer of two alpha and two beta chains.</text>
</comment>
<dbReference type="EC" id="2.3.1.1" evidence="6"/>
<dbReference type="HAMAP" id="MF_01106">
    <property type="entry name" value="ArgJ"/>
    <property type="match status" value="1"/>
</dbReference>
<feature type="binding site" evidence="6">
    <location>
        <position position="187"/>
    </location>
    <ligand>
        <name>substrate</name>
    </ligand>
</feature>
<dbReference type="NCBIfam" id="TIGR00120">
    <property type="entry name" value="ArgJ"/>
    <property type="match status" value="1"/>
</dbReference>
<dbReference type="Proteomes" id="UP001171751">
    <property type="component" value="Unassembled WGS sequence"/>
</dbReference>
<comment type="catalytic activity">
    <reaction evidence="6">
        <text>N(2)-acetyl-L-ornithine + L-glutamate = N-acetyl-L-glutamate + L-ornithine</text>
        <dbReference type="Rhea" id="RHEA:15349"/>
        <dbReference type="ChEBI" id="CHEBI:29985"/>
        <dbReference type="ChEBI" id="CHEBI:44337"/>
        <dbReference type="ChEBI" id="CHEBI:46911"/>
        <dbReference type="ChEBI" id="CHEBI:57805"/>
        <dbReference type="EC" id="2.3.1.35"/>
    </reaction>
</comment>
<proteinExistence type="inferred from homology"/>
<keyword evidence="6" id="KW-0963">Cytoplasm</keyword>
<dbReference type="NCBIfam" id="NF003802">
    <property type="entry name" value="PRK05388.1"/>
    <property type="match status" value="1"/>
</dbReference>
<dbReference type="GO" id="GO:0004358">
    <property type="term" value="F:L-glutamate N-acetyltransferase activity, acting on acetyl-L-ornithine as donor"/>
    <property type="evidence" value="ECO:0007669"/>
    <property type="project" value="UniProtKB-UniRule"/>
</dbReference>
<feature type="chain" id="PRO_5041497255" description="Arginine biosynthesis bifunctional protein ArgJ beta chain" evidence="6">
    <location>
        <begin position="187"/>
        <end position="396"/>
    </location>
</feature>
<dbReference type="InterPro" id="IPR016117">
    <property type="entry name" value="ArgJ-like_dom_sf"/>
</dbReference>
<evidence type="ECO:0000256" key="3">
    <source>
        <dbReference type="ARBA" id="ARBA00022679"/>
    </source>
</evidence>
<evidence type="ECO:0000313" key="8">
    <source>
        <dbReference type="Proteomes" id="UP001171751"/>
    </source>
</evidence>
<feature type="site" description="Involved in the stabilization of negative charge on the oxyanion by the formation of the oxyanion hole" evidence="6">
    <location>
        <position position="114"/>
    </location>
</feature>
<evidence type="ECO:0000256" key="6">
    <source>
        <dbReference type="HAMAP-Rule" id="MF_01106"/>
    </source>
</evidence>
<dbReference type="Gene3D" id="3.60.70.12">
    <property type="entry name" value="L-amino peptidase D-ALA esterase/amidase"/>
    <property type="match status" value="1"/>
</dbReference>
<gene>
    <name evidence="6 7" type="primary">argJ</name>
    <name evidence="7" type="ORF">Q4F26_02430</name>
</gene>
<feature type="site" description="Involved in the stabilization of negative charge on the oxyanion by the formation of the oxyanion hole" evidence="6">
    <location>
        <position position="113"/>
    </location>
</feature>
<comment type="caution">
    <text evidence="6">Lacks conserved residue(s) required for the propagation of feature annotation.</text>
</comment>
<organism evidence="7 8">
    <name type="scientific">Atopococcus tabaci</name>
    <dbReference type="NCBI Taxonomy" id="269774"/>
    <lineage>
        <taxon>Bacteria</taxon>
        <taxon>Bacillati</taxon>
        <taxon>Bacillota</taxon>
        <taxon>Bacilli</taxon>
        <taxon>Lactobacillales</taxon>
        <taxon>Carnobacteriaceae</taxon>
        <taxon>Atopococcus</taxon>
    </lineage>
</organism>
<feature type="binding site" evidence="6">
    <location>
        <position position="176"/>
    </location>
    <ligand>
        <name>substrate</name>
    </ligand>
</feature>
<dbReference type="GO" id="GO:0005737">
    <property type="term" value="C:cytoplasm"/>
    <property type="evidence" value="ECO:0007669"/>
    <property type="project" value="UniProtKB-SubCell"/>
</dbReference>
<keyword evidence="6" id="KW-0511">Multifunctional enzyme</keyword>
<evidence type="ECO:0000256" key="5">
    <source>
        <dbReference type="ARBA" id="ARBA00023315"/>
    </source>
</evidence>
<dbReference type="PANTHER" id="PTHR23100:SF0">
    <property type="entry name" value="ARGININE BIOSYNTHESIS BIFUNCTIONAL PROTEIN ARGJ, MITOCHONDRIAL"/>
    <property type="match status" value="1"/>
</dbReference>
<sequence length="396" mass="43392">MRKIEGGIEAAGEVYSAGVSAGVKTQGKDLALIYFPQAATVAGVFTQNRIYGHHVKYCRDLLNDYEKFHAVIINSGNANALNGLEGYDDIGRIVRNLCQKLPIESEQVLMASTGVIGERLKLKTMDEGFMQAISELSKEDSQAAAEAITTTDTVIKQVAYEAEIAGKTVRIGGMVKGTRMVHPKMGTMIGVITTNLSLPQNFLQRQLIHAVDESFNKMSIDGNTSPNDTVFLCSTDEVELELSREVLYHFSDILTRVCLDLTSMIVADAEKSTKTIEVEVNGALVKSDATKIAMEIATSSLVKSSLYENFPDTGRILAACGRNPDVTIIPHQIAVDIESSKGIVRICEEGQNEMDNIEAAEEILDDKEVKISLYLNIGDYSSTVWTCDYETEQRIN</sequence>
<evidence type="ECO:0000313" key="7">
    <source>
        <dbReference type="EMBL" id="MDO5457179.1"/>
    </source>
</evidence>
<dbReference type="EC" id="2.3.1.35" evidence="6"/>
<comment type="catalytic activity">
    <reaction evidence="6">
        <text>L-glutamate + acetyl-CoA = N-acetyl-L-glutamate + CoA + H(+)</text>
        <dbReference type="Rhea" id="RHEA:24292"/>
        <dbReference type="ChEBI" id="CHEBI:15378"/>
        <dbReference type="ChEBI" id="CHEBI:29985"/>
        <dbReference type="ChEBI" id="CHEBI:44337"/>
        <dbReference type="ChEBI" id="CHEBI:57287"/>
        <dbReference type="ChEBI" id="CHEBI:57288"/>
        <dbReference type="EC" id="2.3.1.1"/>
    </reaction>
</comment>
<reference evidence="7" key="1">
    <citation type="submission" date="2023-07" db="EMBL/GenBank/DDBJ databases">
        <title>Between Cages and Wild: Unraveling the Impact of Captivity on Animal Microbiomes and Antimicrobial Resistance.</title>
        <authorList>
            <person name="Schmartz G.P."/>
            <person name="Rehner J."/>
            <person name="Schuff M.J."/>
            <person name="Becker S.L."/>
            <person name="Kravczyk M."/>
            <person name="Gurevich A."/>
            <person name="Francke R."/>
            <person name="Mueller R."/>
            <person name="Keller V."/>
            <person name="Keller A."/>
        </authorList>
    </citation>
    <scope>NUCLEOTIDE SEQUENCE</scope>
    <source>
        <strain evidence="7">S39M_St_73</strain>
    </source>
</reference>
<accession>A0AA43UC06</accession>
<dbReference type="GO" id="GO:0006526">
    <property type="term" value="P:L-arginine biosynthetic process"/>
    <property type="evidence" value="ECO:0007669"/>
    <property type="project" value="UniProtKB-UniRule"/>
</dbReference>
<dbReference type="InterPro" id="IPR042195">
    <property type="entry name" value="ArgJ_beta_C"/>
</dbReference>
<dbReference type="GO" id="GO:0004042">
    <property type="term" value="F:L-glutamate N-acetyltransferase activity"/>
    <property type="evidence" value="ECO:0007669"/>
    <property type="project" value="UniProtKB-UniRule"/>
</dbReference>
<protein>
    <recommendedName>
        <fullName evidence="6">Arginine biosynthesis bifunctional protein ArgJ</fullName>
    </recommendedName>
    <domain>
        <recommendedName>
            <fullName evidence="6">Glutamate N-acetyltransferase</fullName>
            <ecNumber evidence="6">2.3.1.35</ecNumber>
        </recommendedName>
        <alternativeName>
            <fullName evidence="6">Ornithine acetyltransferase</fullName>
            <shortName evidence="6">OATase</shortName>
        </alternativeName>
        <alternativeName>
            <fullName evidence="6">Ornithine transacetylase</fullName>
        </alternativeName>
    </domain>
    <domain>
        <recommendedName>
            <fullName evidence="6">Amino-acid acetyltransferase</fullName>
            <ecNumber evidence="6">2.3.1.1</ecNumber>
        </recommendedName>
        <alternativeName>
            <fullName evidence="6">N-acetylglutamate synthase</fullName>
            <shortName evidence="6">AGSase</shortName>
        </alternativeName>
    </domain>
    <component>
        <recommendedName>
            <fullName evidence="6">Arginine biosynthesis bifunctional protein ArgJ alpha chain</fullName>
        </recommendedName>
    </component>
    <component>
        <recommendedName>
            <fullName evidence="6">Arginine biosynthesis bifunctional protein ArgJ beta chain</fullName>
        </recommendedName>
    </component>
</protein>
<dbReference type="PANTHER" id="PTHR23100">
    <property type="entry name" value="ARGININE BIOSYNTHESIS BIFUNCTIONAL PROTEIN ARGJ"/>
    <property type="match status" value="1"/>
</dbReference>
<feature type="binding site" evidence="6">
    <location>
        <position position="396"/>
    </location>
    <ligand>
        <name>substrate</name>
    </ligand>
</feature>
<keyword evidence="6" id="KW-0055">Arginine biosynthesis</keyword>
<feature type="site" description="Cleavage; by autolysis" evidence="6">
    <location>
        <begin position="186"/>
        <end position="187"/>
    </location>
</feature>
<comment type="pathway">
    <text evidence="6">Amino-acid biosynthesis; L-arginine biosynthesis; N(2)-acetyl-L-ornithine from L-glutamate: step 1/4.</text>
</comment>
<comment type="caution">
    <text evidence="7">The sequence shown here is derived from an EMBL/GenBank/DDBJ whole genome shotgun (WGS) entry which is preliminary data.</text>
</comment>
<keyword evidence="3 6" id="KW-0808">Transferase</keyword>
<dbReference type="AlphaFoldDB" id="A0AA43UC06"/>
<feature type="binding site" evidence="6">
    <location>
        <position position="270"/>
    </location>
    <ligand>
        <name>substrate</name>
    </ligand>
</feature>
<evidence type="ECO:0000256" key="1">
    <source>
        <dbReference type="ARBA" id="ARBA00006774"/>
    </source>
</evidence>
<dbReference type="GO" id="GO:0006592">
    <property type="term" value="P:ornithine biosynthetic process"/>
    <property type="evidence" value="ECO:0007669"/>
    <property type="project" value="TreeGrafter"/>
</dbReference>
<dbReference type="EMBL" id="JAUNQW010000006">
    <property type="protein sequence ID" value="MDO5457179.1"/>
    <property type="molecule type" value="Genomic_DNA"/>
</dbReference>
<dbReference type="SUPFAM" id="SSF56266">
    <property type="entry name" value="DmpA/ArgJ-like"/>
    <property type="match status" value="1"/>
</dbReference>
<comment type="function">
    <text evidence="6">Catalyzes two activities which are involved in the cyclic version of arginine biosynthesis: the synthesis of N-acetylglutamate from glutamate and acetyl-CoA as the acetyl donor, and of ornithine by transacetylation between N(2)-acetylornithine and glutamate.</text>
</comment>
<dbReference type="Pfam" id="PF01960">
    <property type="entry name" value="ArgJ"/>
    <property type="match status" value="1"/>
</dbReference>
<keyword evidence="4 6" id="KW-0068">Autocatalytic cleavage</keyword>